<dbReference type="InterPro" id="IPR043129">
    <property type="entry name" value="ATPase_NBD"/>
</dbReference>
<organism evidence="1 2">
    <name type="scientific">Campylobacter pinnipediorum subsp. caledonicus</name>
    <dbReference type="NCBI Taxonomy" id="1874362"/>
    <lineage>
        <taxon>Bacteria</taxon>
        <taxon>Pseudomonadati</taxon>
        <taxon>Campylobacterota</taxon>
        <taxon>Epsilonproteobacteria</taxon>
        <taxon>Campylobacterales</taxon>
        <taxon>Campylobacteraceae</taxon>
        <taxon>Campylobacter</taxon>
    </lineage>
</organism>
<accession>A0A1S6U8J5</accession>
<dbReference type="Gene3D" id="3.30.420.40">
    <property type="match status" value="1"/>
</dbReference>
<dbReference type="AlphaFoldDB" id="A0A1S6U8J5"/>
<evidence type="ECO:0000313" key="2">
    <source>
        <dbReference type="Proteomes" id="UP000190868"/>
    </source>
</evidence>
<dbReference type="Pfam" id="PF02541">
    <property type="entry name" value="Ppx-GppA"/>
    <property type="match status" value="1"/>
</dbReference>
<dbReference type="InterPro" id="IPR050273">
    <property type="entry name" value="GppA/Ppx_hydrolase"/>
</dbReference>
<dbReference type="InterPro" id="IPR003695">
    <property type="entry name" value="Ppx_GppA_N"/>
</dbReference>
<protein>
    <submittedName>
        <fullName evidence="1">Exopolyphosphatase, Ppx/GppA family</fullName>
    </submittedName>
</protein>
<dbReference type="RefSeq" id="WP_078424638.1">
    <property type="nucleotide sequence ID" value="NZ_CP017258.1"/>
</dbReference>
<proteinExistence type="predicted"/>
<evidence type="ECO:0000313" key="1">
    <source>
        <dbReference type="EMBL" id="AQW88005.1"/>
    </source>
</evidence>
<sequence length="300" mass="33604">MIIGIDLGSNTLRIALIKHENGICFVEKSFEAIVGSARGLRENMLISDEAKERIFNALKLAKEEFDFSLFEHIAVATAAFRIAKNSDIIFKQIQELFGIKFQIISGDSEARYINLGVKNALNRLEIPNKNYVCIDLGGASSEISDGNTFRSFKFGIITFFEEFKTIKDMSENVSSVVKQAKEFLSSFKKDFIVLTSGVATTMAALKLGIDYDDYDANLINGCSLDIQDFTDLKQMLIELCDDKADIVVGKNRKMLVVAGMILLKELLKDESVKIITIDDGLREGIVVAYFKREFDKILKN</sequence>
<dbReference type="Gene3D" id="3.30.420.150">
    <property type="entry name" value="Exopolyphosphatase. Domain 2"/>
    <property type="match status" value="1"/>
</dbReference>
<keyword evidence="2" id="KW-1185">Reference proteome</keyword>
<gene>
    <name evidence="1" type="ORF">CPIN18021_1208</name>
</gene>
<name>A0A1S6U8J5_9BACT</name>
<dbReference type="EMBL" id="CP017258">
    <property type="protein sequence ID" value="AQW88005.1"/>
    <property type="molecule type" value="Genomic_DNA"/>
</dbReference>
<dbReference type="PANTHER" id="PTHR30005">
    <property type="entry name" value="EXOPOLYPHOSPHATASE"/>
    <property type="match status" value="1"/>
</dbReference>
<dbReference type="PANTHER" id="PTHR30005:SF0">
    <property type="entry name" value="RETROGRADE REGULATION PROTEIN 2"/>
    <property type="match status" value="1"/>
</dbReference>
<dbReference type="Proteomes" id="UP000190868">
    <property type="component" value="Chromosome"/>
</dbReference>
<dbReference type="SUPFAM" id="SSF53067">
    <property type="entry name" value="Actin-like ATPase domain"/>
    <property type="match status" value="2"/>
</dbReference>
<reference evidence="2" key="1">
    <citation type="submission" date="2016-09" db="EMBL/GenBank/DDBJ databases">
        <title>Comparative genomics of the Campylobacter concisus group.</title>
        <authorList>
            <person name="Miller W.G."/>
            <person name="Yee E."/>
            <person name="Chapman M.H."/>
            <person name="Huynh S."/>
            <person name="Bono J.L."/>
            <person name="On S.L.W."/>
            <person name="StLeger J."/>
            <person name="Foster G."/>
            <person name="Parker C.T."/>
        </authorList>
    </citation>
    <scope>NUCLEOTIDE SEQUENCE [LARGE SCALE GENOMIC DNA]</scope>
    <source>
        <strain evidence="2">RM18021</strain>
    </source>
</reference>